<dbReference type="Proteomes" id="UP000410492">
    <property type="component" value="Unassembled WGS sequence"/>
</dbReference>
<organism evidence="1 2">
    <name type="scientific">Callosobruchus maculatus</name>
    <name type="common">Southern cowpea weevil</name>
    <name type="synonym">Pulse bruchid</name>
    <dbReference type="NCBI Taxonomy" id="64391"/>
    <lineage>
        <taxon>Eukaryota</taxon>
        <taxon>Metazoa</taxon>
        <taxon>Ecdysozoa</taxon>
        <taxon>Arthropoda</taxon>
        <taxon>Hexapoda</taxon>
        <taxon>Insecta</taxon>
        <taxon>Pterygota</taxon>
        <taxon>Neoptera</taxon>
        <taxon>Endopterygota</taxon>
        <taxon>Coleoptera</taxon>
        <taxon>Polyphaga</taxon>
        <taxon>Cucujiformia</taxon>
        <taxon>Chrysomeloidea</taxon>
        <taxon>Chrysomelidae</taxon>
        <taxon>Bruchinae</taxon>
        <taxon>Bruchini</taxon>
        <taxon>Callosobruchus</taxon>
    </lineage>
</organism>
<proteinExistence type="predicted"/>
<keyword evidence="2" id="KW-1185">Reference proteome</keyword>
<evidence type="ECO:0000313" key="2">
    <source>
        <dbReference type="Proteomes" id="UP000410492"/>
    </source>
</evidence>
<name>A0A653BUQ1_CALMS</name>
<accession>A0A653BUQ1</accession>
<protein>
    <submittedName>
        <fullName evidence="1">Uncharacterized protein</fullName>
    </submittedName>
</protein>
<sequence>MFYNSNRLQFKSKTDSLISSQIPTSLGFHRSYFSFFVNKYSSCDISTFMIRFYLYGVFVSNDAEAASPCGPDAPPQHHIPHVRVPTRVRRVVLPQRRHMLHHV</sequence>
<dbReference type="EMBL" id="CAACVG010005457">
    <property type="protein sequence ID" value="VEN39334.1"/>
    <property type="molecule type" value="Genomic_DNA"/>
</dbReference>
<reference evidence="1 2" key="1">
    <citation type="submission" date="2019-01" db="EMBL/GenBank/DDBJ databases">
        <authorList>
            <person name="Sayadi A."/>
        </authorList>
    </citation>
    <scope>NUCLEOTIDE SEQUENCE [LARGE SCALE GENOMIC DNA]</scope>
</reference>
<dbReference type="AlphaFoldDB" id="A0A653BUQ1"/>
<evidence type="ECO:0000313" key="1">
    <source>
        <dbReference type="EMBL" id="VEN39334.1"/>
    </source>
</evidence>
<gene>
    <name evidence="1" type="ORF">CALMAC_LOCUS3907</name>
</gene>